<dbReference type="GO" id="GO:0016747">
    <property type="term" value="F:acyltransferase activity, transferring groups other than amino-acyl groups"/>
    <property type="evidence" value="ECO:0007669"/>
    <property type="project" value="InterPro"/>
</dbReference>
<evidence type="ECO:0000313" key="2">
    <source>
        <dbReference type="EMBL" id="MDQ0317241.1"/>
    </source>
</evidence>
<dbReference type="AlphaFoldDB" id="A0AAE3VTD1"/>
<dbReference type="CDD" id="cd04301">
    <property type="entry name" value="NAT_SF"/>
    <property type="match status" value="1"/>
</dbReference>
<dbReference type="Pfam" id="PF13527">
    <property type="entry name" value="Acetyltransf_9"/>
    <property type="match status" value="1"/>
</dbReference>
<comment type="caution">
    <text evidence="2">The sequence shown here is derived from an EMBL/GenBank/DDBJ whole genome shotgun (WGS) entry which is preliminary data.</text>
</comment>
<name>A0AAE3VTD1_9HYPH</name>
<sequence>MIIRDAQDGDLDAVLEVERRAFGQDDEADLVRRVLADPSADPVLSLVAVDGDRIEGHVLFSAARVETGTTGLPASMLAPLAVDPDHQRTGIGSRLVEAGLDRLRQAGCGLVFVFGDPAYYGRFGFEPAMAAGFPPPCPIATEHADAWQVVRLAPEVGGGEGGRVVCADSFMVPALWAV</sequence>
<reference evidence="2" key="1">
    <citation type="submission" date="2023-07" db="EMBL/GenBank/DDBJ databases">
        <title>Genomic Encyclopedia of Type Strains, Phase IV (KMG-IV): sequencing the most valuable type-strain genomes for metagenomic binning, comparative biology and taxonomic classification.</title>
        <authorList>
            <person name="Goeker M."/>
        </authorList>
    </citation>
    <scope>NUCLEOTIDE SEQUENCE</scope>
    <source>
        <strain evidence="2">DSM 21202</strain>
    </source>
</reference>
<accession>A0AAE3VTD1</accession>
<feature type="domain" description="N-acetyltransferase" evidence="1">
    <location>
        <begin position="1"/>
        <end position="148"/>
    </location>
</feature>
<dbReference type="EC" id="2.3.1.-" evidence="2"/>
<dbReference type="Gene3D" id="3.40.630.30">
    <property type="match status" value="1"/>
</dbReference>
<dbReference type="Proteomes" id="UP001229244">
    <property type="component" value="Unassembled WGS sequence"/>
</dbReference>
<proteinExistence type="predicted"/>
<evidence type="ECO:0000259" key="1">
    <source>
        <dbReference type="PROSITE" id="PS51186"/>
    </source>
</evidence>
<dbReference type="PROSITE" id="PS51186">
    <property type="entry name" value="GNAT"/>
    <property type="match status" value="1"/>
</dbReference>
<keyword evidence="2" id="KW-0012">Acyltransferase</keyword>
<protein>
    <submittedName>
        <fullName evidence="2">Acetyltransferase</fullName>
        <ecNumber evidence="2">2.3.1.-</ecNumber>
    </submittedName>
</protein>
<organism evidence="2 3">
    <name type="scientific">Amorphus orientalis</name>
    <dbReference type="NCBI Taxonomy" id="649198"/>
    <lineage>
        <taxon>Bacteria</taxon>
        <taxon>Pseudomonadati</taxon>
        <taxon>Pseudomonadota</taxon>
        <taxon>Alphaproteobacteria</taxon>
        <taxon>Hyphomicrobiales</taxon>
        <taxon>Amorphaceae</taxon>
        <taxon>Amorphus</taxon>
    </lineage>
</organism>
<keyword evidence="2" id="KW-0808">Transferase</keyword>
<keyword evidence="3" id="KW-1185">Reference proteome</keyword>
<evidence type="ECO:0000313" key="3">
    <source>
        <dbReference type="Proteomes" id="UP001229244"/>
    </source>
</evidence>
<gene>
    <name evidence="2" type="ORF">J2S73_003718</name>
</gene>
<dbReference type="RefSeq" id="WP_306887143.1">
    <property type="nucleotide sequence ID" value="NZ_JAUSUL010000004.1"/>
</dbReference>
<dbReference type="SUPFAM" id="SSF55729">
    <property type="entry name" value="Acyl-CoA N-acyltransferases (Nat)"/>
    <property type="match status" value="1"/>
</dbReference>
<dbReference type="InterPro" id="IPR000182">
    <property type="entry name" value="GNAT_dom"/>
</dbReference>
<dbReference type="InterPro" id="IPR016181">
    <property type="entry name" value="Acyl_CoA_acyltransferase"/>
</dbReference>
<dbReference type="EMBL" id="JAUSUL010000004">
    <property type="protein sequence ID" value="MDQ0317241.1"/>
    <property type="molecule type" value="Genomic_DNA"/>
</dbReference>